<keyword evidence="10" id="KW-1185">Reference proteome</keyword>
<feature type="active site" description="Proton donor" evidence="4">
    <location>
        <position position="288"/>
    </location>
</feature>
<feature type="region of interest" description="Disordered" evidence="7">
    <location>
        <begin position="544"/>
        <end position="576"/>
    </location>
</feature>
<organism evidence="9 10">
    <name type="scientific">Ridgeia piscesae</name>
    <name type="common">Tubeworm</name>
    <dbReference type="NCBI Taxonomy" id="27915"/>
    <lineage>
        <taxon>Eukaryota</taxon>
        <taxon>Metazoa</taxon>
        <taxon>Spiralia</taxon>
        <taxon>Lophotrochozoa</taxon>
        <taxon>Annelida</taxon>
        <taxon>Polychaeta</taxon>
        <taxon>Sedentaria</taxon>
        <taxon>Canalipalpata</taxon>
        <taxon>Sabellida</taxon>
        <taxon>Siboglinidae</taxon>
        <taxon>Ridgeia</taxon>
    </lineage>
</organism>
<dbReference type="AlphaFoldDB" id="A0AAD9NXG6"/>
<dbReference type="InterPro" id="IPR036971">
    <property type="entry name" value="PDEase_catalytic_dom_sf"/>
</dbReference>
<evidence type="ECO:0000256" key="5">
    <source>
        <dbReference type="PIRSR" id="PIRSR623088-3"/>
    </source>
</evidence>
<dbReference type="GO" id="GO:0004114">
    <property type="term" value="F:3',5'-cyclic-nucleotide phosphodiesterase activity"/>
    <property type="evidence" value="ECO:0007669"/>
    <property type="project" value="InterPro"/>
</dbReference>
<dbReference type="InterPro" id="IPR023174">
    <property type="entry name" value="PDEase_CS"/>
</dbReference>
<keyword evidence="1" id="KW-0140">cGMP</keyword>
<protein>
    <recommendedName>
        <fullName evidence="6">Phosphodiesterase</fullName>
        <ecNumber evidence="6">3.1.4.-</ecNumber>
    </recommendedName>
</protein>
<evidence type="ECO:0000256" key="4">
    <source>
        <dbReference type="PIRSR" id="PIRSR623088-1"/>
    </source>
</evidence>
<feature type="binding site" evidence="5">
    <location>
        <position position="449"/>
    </location>
    <ligand>
        <name>Zn(2+)</name>
        <dbReference type="ChEBI" id="CHEBI:29105"/>
        <label>1</label>
    </ligand>
</feature>
<dbReference type="EC" id="3.1.4.-" evidence="6"/>
<comment type="cofactor">
    <cofactor evidence="6">
        <name>a divalent metal cation</name>
        <dbReference type="ChEBI" id="CHEBI:60240"/>
    </cofactor>
    <text evidence="6">Binds 2 divalent metal cations per subunit. Site 1 may preferentially bind zinc ions, while site 2 has a preference for magnesium and/or manganese ions.</text>
</comment>
<feature type="domain" description="PDEase" evidence="8">
    <location>
        <begin position="216"/>
        <end position="544"/>
    </location>
</feature>
<dbReference type="PROSITE" id="PS51845">
    <property type="entry name" value="PDEASE_I_2"/>
    <property type="match status" value="1"/>
</dbReference>
<feature type="binding site" evidence="5">
    <location>
        <position position="330"/>
    </location>
    <ligand>
        <name>Zn(2+)</name>
        <dbReference type="ChEBI" id="CHEBI:29105"/>
        <label>1</label>
    </ligand>
</feature>
<feature type="binding site" evidence="5">
    <location>
        <position position="292"/>
    </location>
    <ligand>
        <name>Zn(2+)</name>
        <dbReference type="ChEBI" id="CHEBI:29105"/>
        <label>1</label>
    </ligand>
</feature>
<evidence type="ECO:0000256" key="3">
    <source>
        <dbReference type="ARBA" id="ARBA00022801"/>
    </source>
</evidence>
<comment type="similarity">
    <text evidence="6">Belongs to the cyclic nucleotide phosphodiesterase family.</text>
</comment>
<sequence>MEFTRGLQQTPFSEIELQTATCMLAWVSLATFEVKTNVMLKKQNDLNDFLLEVSKAFFDEVGMMSSLLEKIMQYTKDLVHADRISLFLVDKEKKELYIDIFDEGIQDARGKAMFKRSAEIRVPLTKGIAGFVARTGQIVNIPEAYKDPRFNRAVDKATGYTTKSILSMPIITHGQVIGVVQMINKLSPDGVFTSADEYAFKMFAVYCALSLRYAQLYNEIQLKTAQNKVVMEQLTYHSCSTDADAEELLRKWALVPKQVLEDLDEFDMKRLCRFVLTVKKNYRPMPYHNWTHGWSAAHSIYCILRRFQAREIPVFPFFWMRSMLIATICHDVDHRGRNNSFLQETKQPLSTLYKSSVMEQHHYATTIKILQQDGHNIFSNLSASDYRRNLRYIRHCILATDLVTLLPKCKEAWGTHQDRYAGLERRTSPNTVCHHNREVIVAMVMTAADLSSNYKHFTTQKKTVTDLFEEFYQQGDIEKSLGKTPIPLMDRNNKENLAKDEHHDCKTPHSQARGHCYTTVPLADHLHKAGDTNIATWEAVFAEKNKPPEEVSETPKSVTSSSSSTSSSMSLSNGQF</sequence>
<gene>
    <name evidence="9" type="ORF">NP493_274g03029</name>
</gene>
<dbReference type="PRINTS" id="PR00387">
    <property type="entry name" value="PDIESTERASE1"/>
</dbReference>
<dbReference type="Proteomes" id="UP001209878">
    <property type="component" value="Unassembled WGS sequence"/>
</dbReference>
<evidence type="ECO:0000256" key="6">
    <source>
        <dbReference type="RuleBase" id="RU363067"/>
    </source>
</evidence>
<accession>A0AAD9NXG6</accession>
<dbReference type="PROSITE" id="PS00126">
    <property type="entry name" value="PDEASE_I_1"/>
    <property type="match status" value="1"/>
</dbReference>
<dbReference type="InterPro" id="IPR002073">
    <property type="entry name" value="PDEase_catalytic_dom"/>
</dbReference>
<evidence type="ECO:0000313" key="10">
    <source>
        <dbReference type="Proteomes" id="UP001209878"/>
    </source>
</evidence>
<dbReference type="Gene3D" id="3.30.450.40">
    <property type="match status" value="1"/>
</dbReference>
<dbReference type="CDD" id="cd00077">
    <property type="entry name" value="HDc"/>
    <property type="match status" value="1"/>
</dbReference>
<dbReference type="SUPFAM" id="SSF55781">
    <property type="entry name" value="GAF domain-like"/>
    <property type="match status" value="1"/>
</dbReference>
<dbReference type="InterPro" id="IPR003607">
    <property type="entry name" value="HD/PDEase_dom"/>
</dbReference>
<dbReference type="EMBL" id="JAODUO010000273">
    <property type="protein sequence ID" value="KAK2184282.1"/>
    <property type="molecule type" value="Genomic_DNA"/>
</dbReference>
<feature type="binding site" evidence="5">
    <location>
        <position position="331"/>
    </location>
    <ligand>
        <name>Zn(2+)</name>
        <dbReference type="ChEBI" id="CHEBI:29105"/>
        <label>1</label>
    </ligand>
</feature>
<evidence type="ECO:0000256" key="1">
    <source>
        <dbReference type="ARBA" id="ARBA00022535"/>
    </source>
</evidence>
<dbReference type="InterPro" id="IPR029016">
    <property type="entry name" value="GAF-like_dom_sf"/>
</dbReference>
<keyword evidence="3 6" id="KW-0378">Hydrolase</keyword>
<evidence type="ECO:0000259" key="8">
    <source>
        <dbReference type="PROSITE" id="PS51845"/>
    </source>
</evidence>
<dbReference type="InterPro" id="IPR003018">
    <property type="entry name" value="GAF"/>
</dbReference>
<dbReference type="SMART" id="SM00471">
    <property type="entry name" value="HDc"/>
    <property type="match status" value="1"/>
</dbReference>
<evidence type="ECO:0000256" key="7">
    <source>
        <dbReference type="SAM" id="MobiDB-lite"/>
    </source>
</evidence>
<dbReference type="FunFam" id="3.30.450.40:FF:000005">
    <property type="entry name" value="Phosphodiesterase"/>
    <property type="match status" value="1"/>
</dbReference>
<dbReference type="GO" id="GO:0007165">
    <property type="term" value="P:signal transduction"/>
    <property type="evidence" value="ECO:0007669"/>
    <property type="project" value="InterPro"/>
</dbReference>
<reference evidence="9" key="1">
    <citation type="journal article" date="2023" name="Mol. Biol. Evol.">
        <title>Third-Generation Sequencing Reveals the Adaptive Role of the Epigenome in Three Deep-Sea Polychaetes.</title>
        <authorList>
            <person name="Perez M."/>
            <person name="Aroh O."/>
            <person name="Sun Y."/>
            <person name="Lan Y."/>
            <person name="Juniper S.K."/>
            <person name="Young C.R."/>
            <person name="Angers B."/>
            <person name="Qian P.Y."/>
        </authorList>
    </citation>
    <scope>NUCLEOTIDE SEQUENCE</scope>
    <source>
        <strain evidence="9">R07B-5</strain>
    </source>
</reference>
<name>A0AAD9NXG6_RIDPI</name>
<dbReference type="InterPro" id="IPR023088">
    <property type="entry name" value="PDEase"/>
</dbReference>
<evidence type="ECO:0000313" key="9">
    <source>
        <dbReference type="EMBL" id="KAK2184282.1"/>
    </source>
</evidence>
<comment type="caution">
    <text evidence="9">The sequence shown here is derived from an EMBL/GenBank/DDBJ whole genome shotgun (WGS) entry which is preliminary data.</text>
</comment>
<proteinExistence type="inferred from homology"/>
<dbReference type="PANTHER" id="PTHR11347">
    <property type="entry name" value="CYCLIC NUCLEOTIDE PHOSPHODIESTERASE"/>
    <property type="match status" value="1"/>
</dbReference>
<dbReference type="Pfam" id="PF00233">
    <property type="entry name" value="PDEase_I"/>
    <property type="match status" value="1"/>
</dbReference>
<dbReference type="GO" id="GO:0046872">
    <property type="term" value="F:metal ion binding"/>
    <property type="evidence" value="ECO:0007669"/>
    <property type="project" value="UniProtKB-KW"/>
</dbReference>
<dbReference type="SUPFAM" id="SSF109604">
    <property type="entry name" value="HD-domain/PDEase-like"/>
    <property type="match status" value="1"/>
</dbReference>
<evidence type="ECO:0000256" key="2">
    <source>
        <dbReference type="ARBA" id="ARBA00022723"/>
    </source>
</evidence>
<feature type="compositionally biased region" description="Low complexity" evidence="7">
    <location>
        <begin position="554"/>
        <end position="576"/>
    </location>
</feature>
<dbReference type="Gene3D" id="1.10.1300.10">
    <property type="entry name" value="3'5'-cyclic nucleotide phosphodiesterase, catalytic domain"/>
    <property type="match status" value="1"/>
</dbReference>
<feature type="binding site" evidence="5">
    <location>
        <position position="331"/>
    </location>
    <ligand>
        <name>Zn(2+)</name>
        <dbReference type="ChEBI" id="CHEBI:29105"/>
        <label>2</label>
    </ligand>
</feature>
<keyword evidence="2 5" id="KW-0479">Metal-binding</keyword>
<dbReference type="SMART" id="SM00065">
    <property type="entry name" value="GAF"/>
    <property type="match status" value="1"/>
</dbReference>
<dbReference type="Pfam" id="PF01590">
    <property type="entry name" value="GAF"/>
    <property type="match status" value="1"/>
</dbReference>